<dbReference type="EMBL" id="PRLF01000005">
    <property type="protein sequence ID" value="RAW65815.1"/>
    <property type="molecule type" value="Genomic_DNA"/>
</dbReference>
<accession>A0A329UVN0</accession>
<comment type="caution">
    <text evidence="1">The sequence shown here is derived from an EMBL/GenBank/DDBJ whole genome shotgun (WGS) entry which is preliminary data.</text>
</comment>
<evidence type="ECO:0000313" key="2">
    <source>
        <dbReference type="Proteomes" id="UP000250550"/>
    </source>
</evidence>
<evidence type="ECO:0000313" key="1">
    <source>
        <dbReference type="EMBL" id="RAW65815.1"/>
    </source>
</evidence>
<protein>
    <recommendedName>
        <fullName evidence="3">CRISPR-associated protein</fullName>
    </recommendedName>
</protein>
<organism evidence="1 2">
    <name type="scientific">Faecalibacterium prausnitzii</name>
    <dbReference type="NCBI Taxonomy" id="853"/>
    <lineage>
        <taxon>Bacteria</taxon>
        <taxon>Bacillati</taxon>
        <taxon>Bacillota</taxon>
        <taxon>Clostridia</taxon>
        <taxon>Eubacteriales</taxon>
        <taxon>Oscillospiraceae</taxon>
        <taxon>Faecalibacterium</taxon>
    </lineage>
</organism>
<dbReference type="AlphaFoldDB" id="A0A329UVN0"/>
<gene>
    <name evidence="1" type="ORF">C4N21_05370</name>
</gene>
<dbReference type="RefSeq" id="WP_112121254.1">
    <property type="nucleotide sequence ID" value="NZ_PRLF01000005.1"/>
</dbReference>
<reference evidence="1 2" key="1">
    <citation type="submission" date="2018-02" db="EMBL/GenBank/DDBJ databases">
        <title>Complete genome sequencing of Faecalibacterium prausnitzii strains isolated from the human gut.</title>
        <authorList>
            <person name="Fitzgerald B.C."/>
            <person name="Shkoporov A.N."/>
            <person name="Ross P.R."/>
            <person name="Hill C."/>
        </authorList>
    </citation>
    <scope>NUCLEOTIDE SEQUENCE [LARGE SCALE GENOMIC DNA]</scope>
    <source>
        <strain evidence="1 2">APC924/119</strain>
    </source>
</reference>
<evidence type="ECO:0008006" key="3">
    <source>
        <dbReference type="Google" id="ProtNLM"/>
    </source>
</evidence>
<name>A0A329UVN0_9FIRM</name>
<proteinExistence type="predicted"/>
<dbReference type="Proteomes" id="UP000250550">
    <property type="component" value="Unassembled WGS sequence"/>
</dbReference>
<sequence length="484" mass="54374">MERSVLLLYMSPFGKNPNIHTQTNEAAVLELKKHKEGPDCILALCSELVRTSPTVHLPDGKTCTTVEYFRDVFLPSAGIPAERLVVIPVPDSMDDKAQFRAISLLLGKIEAEDTLSIDLSGGMRDTAMLLVTAARCMRDLRSVETRRVIYSELLPDGTSRIHDSSQLYSLFDLITAMDEFFSAGTAQKLKGYLWSEGESDPALHTLLARINQFSDDLALCRVQALNEDLSQIAQALQAPPKESKNLTSLFFHLLNDRFRTEFEGLLASPKNNLPALVSWCAEHSMYQQALTLLCEQMPAYVCRHLFVQPTETGWAYLAAQNQNKGKAWVYPLFHFHFCRLALLQKGRWKEICTTDLRLTKNKDDADGNMLFGVANSKEMHDYMDTILASGQLVIDPDVRWQIEDAALFYQRVMQYRNQINHASDTAFGLQSDRILPLDTAHIEQTLQDVADYLQEIRPMKPDVPQGVKALPVTKTIPAGAAPNL</sequence>